<name>A0ABU6V4Z6_9FABA</name>
<organism evidence="3 4">
    <name type="scientific">Stylosanthes scabra</name>
    <dbReference type="NCBI Taxonomy" id="79078"/>
    <lineage>
        <taxon>Eukaryota</taxon>
        <taxon>Viridiplantae</taxon>
        <taxon>Streptophyta</taxon>
        <taxon>Embryophyta</taxon>
        <taxon>Tracheophyta</taxon>
        <taxon>Spermatophyta</taxon>
        <taxon>Magnoliopsida</taxon>
        <taxon>eudicotyledons</taxon>
        <taxon>Gunneridae</taxon>
        <taxon>Pentapetalae</taxon>
        <taxon>rosids</taxon>
        <taxon>fabids</taxon>
        <taxon>Fabales</taxon>
        <taxon>Fabaceae</taxon>
        <taxon>Papilionoideae</taxon>
        <taxon>50 kb inversion clade</taxon>
        <taxon>dalbergioids sensu lato</taxon>
        <taxon>Dalbergieae</taxon>
        <taxon>Pterocarpus clade</taxon>
        <taxon>Stylosanthes</taxon>
    </lineage>
</organism>
<evidence type="ECO:0000313" key="3">
    <source>
        <dbReference type="EMBL" id="MED6167303.1"/>
    </source>
</evidence>
<keyword evidence="2" id="KW-0732">Signal</keyword>
<comment type="caution">
    <text evidence="3">The sequence shown here is derived from an EMBL/GenBank/DDBJ whole genome shotgun (WGS) entry which is preliminary data.</text>
</comment>
<keyword evidence="4" id="KW-1185">Reference proteome</keyword>
<evidence type="ECO:0000313" key="4">
    <source>
        <dbReference type="Proteomes" id="UP001341840"/>
    </source>
</evidence>
<reference evidence="3 4" key="1">
    <citation type="journal article" date="2023" name="Plants (Basel)">
        <title>Bridging the Gap: Combining Genomics and Transcriptomics Approaches to Understand Stylosanthes scabra, an Orphan Legume from the Brazilian Caatinga.</title>
        <authorList>
            <person name="Ferreira-Neto J.R.C."/>
            <person name="da Silva M.D."/>
            <person name="Binneck E."/>
            <person name="de Melo N.F."/>
            <person name="da Silva R.H."/>
            <person name="de Melo A.L.T.M."/>
            <person name="Pandolfi V."/>
            <person name="Bustamante F.O."/>
            <person name="Brasileiro-Vidal A.C."/>
            <person name="Benko-Iseppon A.M."/>
        </authorList>
    </citation>
    <scope>NUCLEOTIDE SEQUENCE [LARGE SCALE GENOMIC DNA]</scope>
    <source>
        <tissue evidence="3">Leaves</tissue>
    </source>
</reference>
<evidence type="ECO:0000256" key="1">
    <source>
        <dbReference type="SAM" id="MobiDB-lite"/>
    </source>
</evidence>
<feature type="chain" id="PRO_5046001630" description="Secreted protein" evidence="2">
    <location>
        <begin position="21"/>
        <end position="128"/>
    </location>
</feature>
<evidence type="ECO:0008006" key="5">
    <source>
        <dbReference type="Google" id="ProtNLM"/>
    </source>
</evidence>
<proteinExistence type="predicted"/>
<evidence type="ECO:0000256" key="2">
    <source>
        <dbReference type="SAM" id="SignalP"/>
    </source>
</evidence>
<feature type="region of interest" description="Disordered" evidence="1">
    <location>
        <begin position="24"/>
        <end position="47"/>
    </location>
</feature>
<dbReference type="EMBL" id="JASCZI010151038">
    <property type="protein sequence ID" value="MED6167303.1"/>
    <property type="molecule type" value="Genomic_DNA"/>
</dbReference>
<sequence>MLCFVTAYTFVFVLLLRVQRAPPRREPPLDAPSCAPRPAVGSRRTCPHVPPEGPCSIIFVTPPEASAAVRYVAPFNAPDRATCRPTSTLPIDPETRPELCSTALNGYPNRRLEWCPPVDKEKRPEPTR</sequence>
<feature type="signal peptide" evidence="2">
    <location>
        <begin position="1"/>
        <end position="20"/>
    </location>
</feature>
<accession>A0ABU6V4Z6</accession>
<dbReference type="Proteomes" id="UP001341840">
    <property type="component" value="Unassembled WGS sequence"/>
</dbReference>
<protein>
    <recommendedName>
        <fullName evidence="5">Secreted protein</fullName>
    </recommendedName>
</protein>
<gene>
    <name evidence="3" type="ORF">PIB30_001727</name>
</gene>